<keyword evidence="1" id="KW-0812">Transmembrane</keyword>
<gene>
    <name evidence="2" type="ORF">AVDCRST_MAG31-1679</name>
</gene>
<evidence type="ECO:0000256" key="1">
    <source>
        <dbReference type="SAM" id="Phobius"/>
    </source>
</evidence>
<keyword evidence="1" id="KW-1133">Transmembrane helix</keyword>
<reference evidence="2" key="1">
    <citation type="submission" date="2020-02" db="EMBL/GenBank/DDBJ databases">
        <authorList>
            <person name="Meier V. D."/>
        </authorList>
    </citation>
    <scope>NUCLEOTIDE SEQUENCE</scope>
    <source>
        <strain evidence="2">AVDCRST_MAG31</strain>
    </source>
</reference>
<organism evidence="2">
    <name type="scientific">uncultured Sphingomonas sp</name>
    <dbReference type="NCBI Taxonomy" id="158754"/>
    <lineage>
        <taxon>Bacteria</taxon>
        <taxon>Pseudomonadati</taxon>
        <taxon>Pseudomonadota</taxon>
        <taxon>Alphaproteobacteria</taxon>
        <taxon>Sphingomonadales</taxon>
        <taxon>Sphingomonadaceae</taxon>
        <taxon>Sphingomonas</taxon>
        <taxon>environmental samples</taxon>
    </lineage>
</organism>
<feature type="transmembrane region" description="Helical" evidence="1">
    <location>
        <begin position="20"/>
        <end position="37"/>
    </location>
</feature>
<sequence length="138" mass="14688">MSLPLLWQLSRFSAVEQAALTIAALLIVATMCVHSILGQRRLIRPLLDQSGGIMQRPLARFIVPFAWHLTSLIGLVLAAILFAWAWAPESARSIGLALAGAVFSAAGIWDAIGSRGQHVGWPPLTLIGLACLAALILS</sequence>
<dbReference type="EMBL" id="CADCWA010000120">
    <property type="protein sequence ID" value="CAA9521914.1"/>
    <property type="molecule type" value="Genomic_DNA"/>
</dbReference>
<proteinExistence type="predicted"/>
<feature type="transmembrane region" description="Helical" evidence="1">
    <location>
        <begin position="93"/>
        <end position="112"/>
    </location>
</feature>
<feature type="transmembrane region" description="Helical" evidence="1">
    <location>
        <begin position="119"/>
        <end position="137"/>
    </location>
</feature>
<evidence type="ECO:0000313" key="2">
    <source>
        <dbReference type="EMBL" id="CAA9521914.1"/>
    </source>
</evidence>
<dbReference type="AlphaFoldDB" id="A0A6J4TFA6"/>
<accession>A0A6J4TFA6</accession>
<name>A0A6J4TFA6_9SPHN</name>
<keyword evidence="1" id="KW-0472">Membrane</keyword>
<protein>
    <submittedName>
        <fullName evidence="2">Uncharacterized protein</fullName>
    </submittedName>
</protein>
<feature type="transmembrane region" description="Helical" evidence="1">
    <location>
        <begin position="58"/>
        <end position="87"/>
    </location>
</feature>